<keyword evidence="6" id="KW-1185">Reference proteome</keyword>
<accession>A0A2K9NHS6</accession>
<reference evidence="5 6" key="1">
    <citation type="submission" date="2017-12" db="EMBL/GenBank/DDBJ databases">
        <title>Genomes of bacteria within cyanobacterial aggregates.</title>
        <authorList>
            <person name="Cai H."/>
        </authorList>
    </citation>
    <scope>NUCLEOTIDE SEQUENCE [LARGE SCALE GENOMIC DNA]</scope>
    <source>
        <strain evidence="5 6">TH16</strain>
    </source>
</reference>
<feature type="region of interest" description="Disordered" evidence="3">
    <location>
        <begin position="169"/>
        <end position="188"/>
    </location>
</feature>
<dbReference type="InterPro" id="IPR050282">
    <property type="entry name" value="Cycloisomerase_2"/>
</dbReference>
<evidence type="ECO:0000256" key="2">
    <source>
        <dbReference type="ARBA" id="ARBA00022526"/>
    </source>
</evidence>
<keyword evidence="4" id="KW-0732">Signal</keyword>
<dbReference type="Pfam" id="PF10282">
    <property type="entry name" value="Lactonase"/>
    <property type="match status" value="1"/>
</dbReference>
<comment type="similarity">
    <text evidence="1">Belongs to the cycloisomerase 2 family.</text>
</comment>
<gene>
    <name evidence="5" type="ORF">C0V82_20175</name>
</gene>
<feature type="signal peptide" evidence="4">
    <location>
        <begin position="1"/>
        <end position="30"/>
    </location>
</feature>
<dbReference type="GO" id="GO:0017057">
    <property type="term" value="F:6-phosphogluconolactonase activity"/>
    <property type="evidence" value="ECO:0007669"/>
    <property type="project" value="TreeGrafter"/>
</dbReference>
<dbReference type="InterPro" id="IPR015943">
    <property type="entry name" value="WD40/YVTN_repeat-like_dom_sf"/>
</dbReference>
<dbReference type="PANTHER" id="PTHR30344:SF1">
    <property type="entry name" value="6-PHOSPHOGLUCONOLACTONASE"/>
    <property type="match status" value="1"/>
</dbReference>
<evidence type="ECO:0000256" key="4">
    <source>
        <dbReference type="SAM" id="SignalP"/>
    </source>
</evidence>
<dbReference type="Gene3D" id="2.130.10.10">
    <property type="entry name" value="YVTN repeat-like/Quinoprotein amine dehydrogenase"/>
    <property type="match status" value="1"/>
</dbReference>
<dbReference type="KEGG" id="ncb:C0V82_20175"/>
<evidence type="ECO:0000256" key="3">
    <source>
        <dbReference type="SAM" id="MobiDB-lite"/>
    </source>
</evidence>
<evidence type="ECO:0000313" key="5">
    <source>
        <dbReference type="EMBL" id="AUN32642.1"/>
    </source>
</evidence>
<dbReference type="EMBL" id="CP025612">
    <property type="protein sequence ID" value="AUN32642.1"/>
    <property type="molecule type" value="Genomic_DNA"/>
</dbReference>
<keyword evidence="2" id="KW-0119">Carbohydrate metabolism</keyword>
<feature type="compositionally biased region" description="Polar residues" evidence="3">
    <location>
        <begin position="169"/>
        <end position="187"/>
    </location>
</feature>
<feature type="chain" id="PRO_5014875461" evidence="4">
    <location>
        <begin position="31"/>
        <end position="392"/>
    </location>
</feature>
<evidence type="ECO:0000256" key="1">
    <source>
        <dbReference type="ARBA" id="ARBA00005564"/>
    </source>
</evidence>
<dbReference type="GO" id="GO:0006006">
    <property type="term" value="P:glucose metabolic process"/>
    <property type="evidence" value="ECO:0007669"/>
    <property type="project" value="UniProtKB-KW"/>
</dbReference>
<dbReference type="PANTHER" id="PTHR30344">
    <property type="entry name" value="6-PHOSPHOGLUCONOLACTONASE-RELATED"/>
    <property type="match status" value="1"/>
</dbReference>
<proteinExistence type="inferred from homology"/>
<dbReference type="AlphaFoldDB" id="A0A2K9NHS6"/>
<keyword evidence="2" id="KW-0313">Glucose metabolism</keyword>
<dbReference type="InterPro" id="IPR019405">
    <property type="entry name" value="Lactonase_7-beta_prop"/>
</dbReference>
<evidence type="ECO:0000313" key="6">
    <source>
        <dbReference type="Proteomes" id="UP000234752"/>
    </source>
</evidence>
<sequence length="392" mass="41290">MNNNKSGGMMISPRMGVHWCAGLLSMLVLAGPVAAQPCEGTDFYIGTQGSGPGQGIFAARLDERQGILCLVGLAAELERPTWIEAHPTRPLLYAASDDKAANETRGRVLVLRPAGDEGRLTVISSADSGGAGATHLTFDAKGKAIFTANFRSGTAGVLPVASDGTVSAPTSTVQNVGTGPKPRQTSPHAHGVALDAGGKYLFVPDLGADKLFVYRYDAGQGSLVPAAEPSVSLPPGTGPRHVALHPKGRYVYLMSEFSPVIWVYRQDTKTGGLTLLQSIATGTDDEADTIKGAEIAVSTDGRFVYTSTRGEDTIGVYAVRRDGTLQEVQRVPSGGKVPWSFRLHPNGKWLLVANQGSNSVTLFRRNARSGKLEPAGQPLTVNLPTSVAFLAR</sequence>
<organism evidence="5 6">
    <name type="scientific">Niveispirillum cyanobacteriorum</name>
    <dbReference type="NCBI Taxonomy" id="1612173"/>
    <lineage>
        <taxon>Bacteria</taxon>
        <taxon>Pseudomonadati</taxon>
        <taxon>Pseudomonadota</taxon>
        <taxon>Alphaproteobacteria</taxon>
        <taxon>Rhodospirillales</taxon>
        <taxon>Azospirillaceae</taxon>
        <taxon>Niveispirillum</taxon>
    </lineage>
</organism>
<name>A0A2K9NHS6_9PROT</name>
<dbReference type="Proteomes" id="UP000234752">
    <property type="component" value="Chromosome eg_2"/>
</dbReference>
<dbReference type="InterPro" id="IPR011048">
    <property type="entry name" value="Haem_d1_sf"/>
</dbReference>
<protein>
    <submittedName>
        <fullName evidence="5">6-phosphogluconolactonase</fullName>
    </submittedName>
</protein>
<dbReference type="SUPFAM" id="SSF51004">
    <property type="entry name" value="C-terminal (heme d1) domain of cytochrome cd1-nitrite reductase"/>
    <property type="match status" value="1"/>
</dbReference>